<name>A0ABX4YII7_9LEPT</name>
<evidence type="ECO:0000256" key="1">
    <source>
        <dbReference type="SAM" id="MobiDB-lite"/>
    </source>
</evidence>
<proteinExistence type="predicted"/>
<comment type="caution">
    <text evidence="3">The sequence shown here is derived from an EMBL/GenBank/DDBJ whole genome shotgun (WGS) entry which is preliminary data.</text>
</comment>
<organism evidence="3 4">
    <name type="scientific">Leptospira inadai serovar Lyme</name>
    <dbReference type="NCBI Taxonomy" id="293084"/>
    <lineage>
        <taxon>Bacteria</taxon>
        <taxon>Pseudomonadati</taxon>
        <taxon>Spirochaetota</taxon>
        <taxon>Spirochaetia</taxon>
        <taxon>Leptospirales</taxon>
        <taxon>Leptospiraceae</taxon>
        <taxon>Leptospira</taxon>
    </lineage>
</organism>
<dbReference type="RefSeq" id="WP_010415033.1">
    <property type="nucleotide sequence ID" value="NZ_MCRM02000009.1"/>
</dbReference>
<dbReference type="Proteomes" id="UP000094669">
    <property type="component" value="Unassembled WGS sequence"/>
</dbReference>
<feature type="compositionally biased region" description="Polar residues" evidence="1">
    <location>
        <begin position="1"/>
        <end position="11"/>
    </location>
</feature>
<evidence type="ECO:0000313" key="3">
    <source>
        <dbReference type="EMBL" id="PNV75082.1"/>
    </source>
</evidence>
<evidence type="ECO:0000256" key="2">
    <source>
        <dbReference type="SAM" id="Phobius"/>
    </source>
</evidence>
<sequence>MKKSNPIANSNKGKTPAPAKPKKNLPVAERIDSKVKVGEEEISEFPEPPGPVCNLKIGSVDFWSEAIESFRPGNETDQIYLRHLRECILCSQVVDEYLETHPEFKNLFSKKNLLGDPNPSSFVFQEQGTKFYKTISFFIQKKKSVLFFYYLIVIGPLAMGAIALLRSWFHK</sequence>
<keyword evidence="2" id="KW-1133">Transmembrane helix</keyword>
<reference evidence="3" key="1">
    <citation type="submission" date="2018-01" db="EMBL/GenBank/DDBJ databases">
        <title>Genomic characterization of Leptospira inadai serogroup Lyme isolated from captured rat in Brazil and comparative analysis with human reference strain.</title>
        <authorList>
            <person name="Moreno L.Z."/>
            <person name="Loureiro A.P."/>
            <person name="Miraglia F."/>
            <person name="Kremer F.S."/>
            <person name="Eslabao M.R."/>
            <person name="Dellagostin O.A."/>
            <person name="Lilenbaum W."/>
            <person name="Moreno A.M."/>
        </authorList>
    </citation>
    <scope>NUCLEOTIDE SEQUENCE [LARGE SCALE GENOMIC DNA]</scope>
    <source>
        <strain evidence="3">M34/99</strain>
    </source>
</reference>
<dbReference type="EMBL" id="MCRM02000009">
    <property type="protein sequence ID" value="PNV75082.1"/>
    <property type="molecule type" value="Genomic_DNA"/>
</dbReference>
<feature type="transmembrane region" description="Helical" evidence="2">
    <location>
        <begin position="147"/>
        <end position="169"/>
    </location>
</feature>
<evidence type="ECO:0000313" key="4">
    <source>
        <dbReference type="Proteomes" id="UP000094669"/>
    </source>
</evidence>
<keyword evidence="2" id="KW-0472">Membrane</keyword>
<accession>A0ABX4YII7</accession>
<feature type="region of interest" description="Disordered" evidence="1">
    <location>
        <begin position="1"/>
        <end position="29"/>
    </location>
</feature>
<keyword evidence="2" id="KW-0812">Transmembrane</keyword>
<gene>
    <name evidence="3" type="ORF">BES34_011025</name>
</gene>
<protein>
    <submittedName>
        <fullName evidence="3">Uncharacterized protein</fullName>
    </submittedName>
</protein>
<keyword evidence="4" id="KW-1185">Reference proteome</keyword>